<dbReference type="InterPro" id="IPR010497">
    <property type="entry name" value="Epoxide_hydro_N"/>
</dbReference>
<comment type="caution">
    <text evidence="5">The sequence shown here is derived from an EMBL/GenBank/DDBJ whole genome shotgun (WGS) entry which is preliminary data.</text>
</comment>
<dbReference type="GO" id="GO:0004301">
    <property type="term" value="F:epoxide hydrolase activity"/>
    <property type="evidence" value="ECO:0007669"/>
    <property type="project" value="TreeGrafter"/>
</dbReference>
<feature type="compositionally biased region" description="Low complexity" evidence="3">
    <location>
        <begin position="251"/>
        <end position="265"/>
    </location>
</feature>
<evidence type="ECO:0000313" key="5">
    <source>
        <dbReference type="EMBL" id="ODO05340.1"/>
    </source>
</evidence>
<proteinExistence type="inferred from homology"/>
<accession>A0A1E3JWX3</accession>
<dbReference type="InterPro" id="IPR029058">
    <property type="entry name" value="AB_hydrolase_fold"/>
</dbReference>
<dbReference type="PANTHER" id="PTHR21661">
    <property type="entry name" value="EPOXIDE HYDROLASE 1-RELATED"/>
    <property type="match status" value="1"/>
</dbReference>
<feature type="domain" description="Epoxide hydrolase N-terminal" evidence="4">
    <location>
        <begin position="47"/>
        <end position="152"/>
    </location>
</feature>
<dbReference type="GO" id="GO:0097176">
    <property type="term" value="P:epoxide metabolic process"/>
    <property type="evidence" value="ECO:0007669"/>
    <property type="project" value="TreeGrafter"/>
</dbReference>
<feature type="region of interest" description="Disordered" evidence="3">
    <location>
        <begin position="243"/>
        <end position="267"/>
    </location>
</feature>
<dbReference type="Proteomes" id="UP000094819">
    <property type="component" value="Unassembled WGS sequence"/>
</dbReference>
<dbReference type="SUPFAM" id="SSF53474">
    <property type="entry name" value="alpha/beta-Hydrolases"/>
    <property type="match status" value="1"/>
</dbReference>
<keyword evidence="6" id="KW-1185">Reference proteome</keyword>
<evidence type="ECO:0000256" key="3">
    <source>
        <dbReference type="SAM" id="MobiDB-lite"/>
    </source>
</evidence>
<dbReference type="EMBL" id="AWGH01000004">
    <property type="protein sequence ID" value="ODO05340.1"/>
    <property type="molecule type" value="Genomic_DNA"/>
</dbReference>
<dbReference type="OrthoDB" id="7130006at2759"/>
<dbReference type="RefSeq" id="XP_019033995.1">
    <property type="nucleotide sequence ID" value="XM_019174188.1"/>
</dbReference>
<protein>
    <recommendedName>
        <fullName evidence="4">Epoxide hydrolase N-terminal domain-containing protein</fullName>
    </recommendedName>
</protein>
<dbReference type="Gene3D" id="3.40.50.1820">
    <property type="entry name" value="alpha/beta hydrolase"/>
    <property type="match status" value="1"/>
</dbReference>
<organism evidence="5 6">
    <name type="scientific">Cryptococcus wingfieldii CBS 7118</name>
    <dbReference type="NCBI Taxonomy" id="1295528"/>
    <lineage>
        <taxon>Eukaryota</taxon>
        <taxon>Fungi</taxon>
        <taxon>Dikarya</taxon>
        <taxon>Basidiomycota</taxon>
        <taxon>Agaricomycotina</taxon>
        <taxon>Tremellomycetes</taxon>
        <taxon>Tremellales</taxon>
        <taxon>Cryptococcaceae</taxon>
        <taxon>Cryptococcus</taxon>
    </lineage>
</organism>
<evidence type="ECO:0000256" key="2">
    <source>
        <dbReference type="ARBA" id="ARBA00022801"/>
    </source>
</evidence>
<evidence type="ECO:0000313" key="6">
    <source>
        <dbReference type="Proteomes" id="UP000094819"/>
    </source>
</evidence>
<dbReference type="GeneID" id="30191246"/>
<dbReference type="PANTHER" id="PTHR21661:SF39">
    <property type="entry name" value="HYDROLASE, PUTATIVE (AFU_ORTHOLOGUE AFUA_3G08960)-RELATED"/>
    <property type="match status" value="1"/>
</dbReference>
<evidence type="ECO:0000259" key="4">
    <source>
        <dbReference type="Pfam" id="PF06441"/>
    </source>
</evidence>
<dbReference type="Pfam" id="PF06441">
    <property type="entry name" value="EHN"/>
    <property type="match status" value="1"/>
</dbReference>
<evidence type="ECO:0000256" key="1">
    <source>
        <dbReference type="ARBA" id="ARBA00010088"/>
    </source>
</evidence>
<gene>
    <name evidence="5" type="ORF">L198_02033</name>
</gene>
<reference evidence="5 6" key="1">
    <citation type="submission" date="2016-06" db="EMBL/GenBank/DDBJ databases">
        <title>Evolution of pathogenesis and genome organization in the Tremellales.</title>
        <authorList>
            <person name="Cuomo C."/>
            <person name="Litvintseva A."/>
            <person name="Heitman J."/>
            <person name="Chen Y."/>
            <person name="Sun S."/>
            <person name="Springer D."/>
            <person name="Dromer F."/>
            <person name="Young S."/>
            <person name="Zeng Q."/>
            <person name="Chapman S."/>
            <person name="Gujja S."/>
            <person name="Saif S."/>
            <person name="Birren B."/>
        </authorList>
    </citation>
    <scope>NUCLEOTIDE SEQUENCE [LARGE SCALE GENOMIC DNA]</scope>
    <source>
        <strain evidence="5 6">CBS 7118</strain>
    </source>
</reference>
<dbReference type="AlphaFoldDB" id="A0A1E3JWX3"/>
<keyword evidence="2" id="KW-0378">Hydrolase</keyword>
<name>A0A1E3JWX3_9TREE</name>
<sequence>MADRLATPILDNSRCGDLRYHAVLDTAQYPDYPRRTLPRRHPTVRRRQDVDDLKTLLRLSRITKETFESTESSCKDNNFETSTARTAELRDAWVKDDWRKHEEYIDSNPQFTAVSKTEDDKPLKVHFAALFSQKKDAVPIIMNHGWPGCFLESYATDMHRYHIIVPSLPGYAFSDAPPLDRDFSIDDVAFVFNRLMEGLGFGTGYVAQGGDIGSFVTNALAANHPACKIIHLNFRFFPGTPTISDKSSSGAEATPAQETPAAEPQDPLLSLQMCG</sequence>
<comment type="similarity">
    <text evidence="1">Belongs to the peptidase S33 family.</text>
</comment>